<feature type="transmembrane region" description="Helical" evidence="1">
    <location>
        <begin position="50"/>
        <end position="71"/>
    </location>
</feature>
<keyword evidence="1" id="KW-0472">Membrane</keyword>
<evidence type="ECO:0000259" key="2">
    <source>
        <dbReference type="Pfam" id="PF20151"/>
    </source>
</evidence>
<feature type="transmembrane region" description="Helical" evidence="1">
    <location>
        <begin position="145"/>
        <end position="163"/>
    </location>
</feature>
<organism evidence="3 4">
    <name type="scientific">Lentinula raphanica</name>
    <dbReference type="NCBI Taxonomy" id="153919"/>
    <lineage>
        <taxon>Eukaryota</taxon>
        <taxon>Fungi</taxon>
        <taxon>Dikarya</taxon>
        <taxon>Basidiomycota</taxon>
        <taxon>Agaricomycotina</taxon>
        <taxon>Agaricomycetes</taxon>
        <taxon>Agaricomycetidae</taxon>
        <taxon>Agaricales</taxon>
        <taxon>Marasmiineae</taxon>
        <taxon>Omphalotaceae</taxon>
        <taxon>Lentinula</taxon>
    </lineage>
</organism>
<keyword evidence="1" id="KW-1133">Transmembrane helix</keyword>
<feature type="transmembrane region" description="Helical" evidence="1">
    <location>
        <begin position="83"/>
        <end position="104"/>
    </location>
</feature>
<feature type="transmembrane region" description="Helical" evidence="1">
    <location>
        <begin position="110"/>
        <end position="133"/>
    </location>
</feature>
<feature type="domain" description="DUF6533" evidence="2">
    <location>
        <begin position="16"/>
        <end position="61"/>
    </location>
</feature>
<gene>
    <name evidence="3" type="ORF">F5878DRAFT_250641</name>
</gene>
<name>A0AA38PJ74_9AGAR</name>
<keyword evidence="1" id="KW-0812">Transmembrane</keyword>
<dbReference type="EMBL" id="MU805971">
    <property type="protein sequence ID" value="KAJ3843625.1"/>
    <property type="molecule type" value="Genomic_DNA"/>
</dbReference>
<dbReference type="Proteomes" id="UP001163846">
    <property type="component" value="Unassembled WGS sequence"/>
</dbReference>
<sequence length="212" mass="23922">MSSSAAILADGYVTQYANLAGSALLVYDYLLNLDDEIEFIWKKSWSIGKVLFILSRYYSLLATAVVNNYVLFGGIQYSKFQAWSGLITCMLVEAILQMRLYALYLLDRRILLLMSAGFMISSAGTASVLVLMWKGPHIHVWIPRLTFDTFLCLLALIRGFQLTRDEYGGLNPVIPAGEHLMKVLISDCVGSYLMMFAVYLTFLTIWAKNVRI</sequence>
<evidence type="ECO:0000313" key="4">
    <source>
        <dbReference type="Proteomes" id="UP001163846"/>
    </source>
</evidence>
<comment type="caution">
    <text evidence="3">The sequence shown here is derived from an EMBL/GenBank/DDBJ whole genome shotgun (WGS) entry which is preliminary data.</text>
</comment>
<evidence type="ECO:0000256" key="1">
    <source>
        <dbReference type="SAM" id="Phobius"/>
    </source>
</evidence>
<reference evidence="3" key="1">
    <citation type="submission" date="2022-08" db="EMBL/GenBank/DDBJ databases">
        <authorList>
            <consortium name="DOE Joint Genome Institute"/>
            <person name="Min B."/>
            <person name="Riley R."/>
            <person name="Sierra-Patev S."/>
            <person name="Naranjo-Ortiz M."/>
            <person name="Looney B."/>
            <person name="Konkel Z."/>
            <person name="Slot J.C."/>
            <person name="Sakamoto Y."/>
            <person name="Steenwyk J.L."/>
            <person name="Rokas A."/>
            <person name="Carro J."/>
            <person name="Camarero S."/>
            <person name="Ferreira P."/>
            <person name="Molpeceres G."/>
            <person name="Ruiz-Duenas F.J."/>
            <person name="Serrano A."/>
            <person name="Henrissat B."/>
            <person name="Drula E."/>
            <person name="Hughes K.W."/>
            <person name="Mata J.L."/>
            <person name="Ishikawa N.K."/>
            <person name="Vargas-Isla R."/>
            <person name="Ushijima S."/>
            <person name="Smith C.A."/>
            <person name="Ahrendt S."/>
            <person name="Andreopoulos W."/>
            <person name="He G."/>
            <person name="Labutti K."/>
            <person name="Lipzen A."/>
            <person name="Ng V."/>
            <person name="Sandor L."/>
            <person name="Barry K."/>
            <person name="Martinez A.T."/>
            <person name="Xiao Y."/>
            <person name="Gibbons J.G."/>
            <person name="Terashima K."/>
            <person name="Hibbett D.S."/>
            <person name="Grigoriev I.V."/>
        </authorList>
    </citation>
    <scope>NUCLEOTIDE SEQUENCE</scope>
    <source>
        <strain evidence="3">TFB9207</strain>
    </source>
</reference>
<accession>A0AA38PJ74</accession>
<proteinExistence type="predicted"/>
<dbReference type="InterPro" id="IPR045340">
    <property type="entry name" value="DUF6533"/>
</dbReference>
<dbReference type="Pfam" id="PF20151">
    <property type="entry name" value="DUF6533"/>
    <property type="match status" value="1"/>
</dbReference>
<dbReference type="AlphaFoldDB" id="A0AA38PJ74"/>
<evidence type="ECO:0000313" key="3">
    <source>
        <dbReference type="EMBL" id="KAJ3843625.1"/>
    </source>
</evidence>
<keyword evidence="4" id="KW-1185">Reference proteome</keyword>
<feature type="transmembrane region" description="Helical" evidence="1">
    <location>
        <begin position="183"/>
        <end position="207"/>
    </location>
</feature>
<protein>
    <recommendedName>
        <fullName evidence="2">DUF6533 domain-containing protein</fullName>
    </recommendedName>
</protein>